<proteinExistence type="inferred from homology"/>
<accession>A0A7C5V0H3</accession>
<dbReference type="GO" id="GO:0006508">
    <property type="term" value="P:proteolysis"/>
    <property type="evidence" value="ECO:0007669"/>
    <property type="project" value="UniProtKB-KW"/>
</dbReference>
<dbReference type="GO" id="GO:0008233">
    <property type="term" value="F:peptidase activity"/>
    <property type="evidence" value="ECO:0007669"/>
    <property type="project" value="UniProtKB-KW"/>
</dbReference>
<keyword evidence="3" id="KW-0227">DNA damage</keyword>
<dbReference type="GO" id="GO:0003697">
    <property type="term" value="F:single-stranded DNA binding"/>
    <property type="evidence" value="ECO:0007669"/>
    <property type="project" value="InterPro"/>
</dbReference>
<dbReference type="EMBL" id="DRUZ01000031">
    <property type="protein sequence ID" value="HHS01364.1"/>
    <property type="molecule type" value="Genomic_DNA"/>
</dbReference>
<protein>
    <recommendedName>
        <fullName evidence="8">Abasic site processing protein</fullName>
        <ecNumber evidence="8">3.4.-.-</ecNumber>
    </recommendedName>
</protein>
<keyword evidence="7" id="KW-0456">Lyase</keyword>
<dbReference type="InterPro" id="IPR003738">
    <property type="entry name" value="SRAP"/>
</dbReference>
<reference evidence="9" key="1">
    <citation type="journal article" date="2020" name="mSystems">
        <title>Genome- and Community-Level Interaction Insights into Carbon Utilization and Element Cycling Functions of Hydrothermarchaeota in Hydrothermal Sediment.</title>
        <authorList>
            <person name="Zhou Z."/>
            <person name="Liu Y."/>
            <person name="Xu W."/>
            <person name="Pan J."/>
            <person name="Luo Z.H."/>
            <person name="Li M."/>
        </authorList>
    </citation>
    <scope>NUCLEOTIDE SEQUENCE [LARGE SCALE GENOMIC DNA]</scope>
    <source>
        <strain evidence="9">SpSt-102</strain>
    </source>
</reference>
<keyword evidence="5" id="KW-0190">Covalent protein-DNA linkage</keyword>
<keyword evidence="6" id="KW-0238">DNA-binding</keyword>
<dbReference type="AlphaFoldDB" id="A0A7C5V0H3"/>
<organism evidence="9">
    <name type="scientific">Caldicellulosiruptor owensensis</name>
    <dbReference type="NCBI Taxonomy" id="55205"/>
    <lineage>
        <taxon>Bacteria</taxon>
        <taxon>Bacillati</taxon>
        <taxon>Bacillota</taxon>
        <taxon>Bacillota incertae sedis</taxon>
        <taxon>Caldicellulosiruptorales</taxon>
        <taxon>Caldicellulosiruptoraceae</taxon>
        <taxon>Caldicellulosiruptor</taxon>
    </lineage>
</organism>
<evidence type="ECO:0000256" key="5">
    <source>
        <dbReference type="ARBA" id="ARBA00023124"/>
    </source>
</evidence>
<dbReference type="SUPFAM" id="SSF143081">
    <property type="entry name" value="BB1717-like"/>
    <property type="match status" value="1"/>
</dbReference>
<comment type="caution">
    <text evidence="9">The sequence shown here is derived from an EMBL/GenBank/DDBJ whole genome shotgun (WGS) entry which is preliminary data.</text>
</comment>
<dbReference type="InterPro" id="IPR036590">
    <property type="entry name" value="SRAP-like"/>
</dbReference>
<evidence type="ECO:0000256" key="2">
    <source>
        <dbReference type="ARBA" id="ARBA00022670"/>
    </source>
</evidence>
<evidence type="ECO:0000256" key="7">
    <source>
        <dbReference type="ARBA" id="ARBA00023239"/>
    </source>
</evidence>
<evidence type="ECO:0000256" key="6">
    <source>
        <dbReference type="ARBA" id="ARBA00023125"/>
    </source>
</evidence>
<name>A0A7C5V0H3_9FIRM</name>
<dbReference type="EC" id="3.4.-.-" evidence="8"/>
<gene>
    <name evidence="9" type="ORF">ENL71_02345</name>
</gene>
<evidence type="ECO:0000256" key="4">
    <source>
        <dbReference type="ARBA" id="ARBA00022801"/>
    </source>
</evidence>
<sequence>MCGRYFLNLDENIEEIKKILDEISQKYEKSPILQKVKSGEIFPAEFVPSIVSKDFQREAEILRWGLPLQNKKEVIINARAETILEKPLFSSIISNRCLIPAQGFFEWKKDGSKKQKFFIKPKDCNVFYMAGLYKRVELGGGMLVDSFVILTTEPAEEIKHIHSRMPVILKKEYEDLWLFENVSQRALRDLFLRILKPWEGEMEIIEVKNN</sequence>
<evidence type="ECO:0000256" key="3">
    <source>
        <dbReference type="ARBA" id="ARBA00022763"/>
    </source>
</evidence>
<dbReference type="Pfam" id="PF02586">
    <property type="entry name" value="SRAP"/>
    <property type="match status" value="1"/>
</dbReference>
<comment type="similarity">
    <text evidence="1 8">Belongs to the SOS response-associated peptidase family.</text>
</comment>
<dbReference type="GO" id="GO:0016829">
    <property type="term" value="F:lyase activity"/>
    <property type="evidence" value="ECO:0007669"/>
    <property type="project" value="UniProtKB-KW"/>
</dbReference>
<keyword evidence="2 8" id="KW-0645">Protease</keyword>
<evidence type="ECO:0000256" key="8">
    <source>
        <dbReference type="RuleBase" id="RU364100"/>
    </source>
</evidence>
<keyword evidence="4 8" id="KW-0378">Hydrolase</keyword>
<evidence type="ECO:0000313" key="9">
    <source>
        <dbReference type="EMBL" id="HHS01364.1"/>
    </source>
</evidence>
<dbReference type="PANTHER" id="PTHR13604:SF0">
    <property type="entry name" value="ABASIC SITE PROCESSING PROTEIN HMCES"/>
    <property type="match status" value="1"/>
</dbReference>
<dbReference type="Gene3D" id="3.90.1680.10">
    <property type="entry name" value="SOS response associated peptidase-like"/>
    <property type="match status" value="1"/>
</dbReference>
<dbReference type="GO" id="GO:0106300">
    <property type="term" value="P:protein-DNA covalent cross-linking repair"/>
    <property type="evidence" value="ECO:0007669"/>
    <property type="project" value="InterPro"/>
</dbReference>
<dbReference type="PANTHER" id="PTHR13604">
    <property type="entry name" value="DC12-RELATED"/>
    <property type="match status" value="1"/>
</dbReference>
<evidence type="ECO:0000256" key="1">
    <source>
        <dbReference type="ARBA" id="ARBA00008136"/>
    </source>
</evidence>